<keyword evidence="3" id="KW-1185">Reference proteome</keyword>
<dbReference type="Pfam" id="PF01323">
    <property type="entry name" value="DSBA"/>
    <property type="match status" value="1"/>
</dbReference>
<organism evidence="2 3">
    <name type="scientific">Cognatilysobacter xinjiangensis</name>
    <dbReference type="NCBI Taxonomy" id="546892"/>
    <lineage>
        <taxon>Bacteria</taxon>
        <taxon>Pseudomonadati</taxon>
        <taxon>Pseudomonadota</taxon>
        <taxon>Gammaproteobacteria</taxon>
        <taxon>Lysobacterales</taxon>
        <taxon>Lysobacteraceae</taxon>
        <taxon>Cognatilysobacter</taxon>
    </lineage>
</organism>
<reference evidence="3" key="1">
    <citation type="journal article" date="2019" name="Int. J. Syst. Evol. Microbiol.">
        <title>The Global Catalogue of Microorganisms (GCM) 10K type strain sequencing project: providing services to taxonomists for standard genome sequencing and annotation.</title>
        <authorList>
            <consortium name="The Broad Institute Genomics Platform"/>
            <consortium name="The Broad Institute Genome Sequencing Center for Infectious Disease"/>
            <person name="Wu L."/>
            <person name="Ma J."/>
        </authorList>
    </citation>
    <scope>NUCLEOTIDE SEQUENCE [LARGE SCALE GENOMIC DNA]</scope>
    <source>
        <strain evidence="3">KCTC 22558</strain>
    </source>
</reference>
<proteinExistence type="predicted"/>
<protein>
    <submittedName>
        <fullName evidence="2">DSBA oxidoreductase</fullName>
    </submittedName>
</protein>
<sequence length="219" mass="23954">MSTPIRIDFVSDVVCPWCAIGLAALEQAIARVGDDVAVELHVQPFELNPDMAPRGEGIDEHIGRKYGLTAARMEENRARLRERGAAVGVDFAMGARSRIYNTFDAHRLLHWAGQEGRQLPLKRALLHAYFTDGEDVSDRDVLVRIARGVGLSGERAAAILASGEFAEDVRADEQGFLRAGISSVPAIIFERQYLVSGGQPVEVFESVLRQVASQKRGEG</sequence>
<gene>
    <name evidence="2" type="ORF">GCM10008101_16950</name>
</gene>
<dbReference type="PANTHER" id="PTHR13887">
    <property type="entry name" value="GLUTATHIONE S-TRANSFERASE KAPPA"/>
    <property type="match status" value="1"/>
</dbReference>
<feature type="domain" description="DSBA-like thioredoxin" evidence="1">
    <location>
        <begin position="7"/>
        <end position="208"/>
    </location>
</feature>
<comment type="caution">
    <text evidence="2">The sequence shown here is derived from an EMBL/GenBank/DDBJ whole genome shotgun (WGS) entry which is preliminary data.</text>
</comment>
<dbReference type="Gene3D" id="3.40.30.10">
    <property type="entry name" value="Glutaredoxin"/>
    <property type="match status" value="1"/>
</dbReference>
<evidence type="ECO:0000313" key="2">
    <source>
        <dbReference type="EMBL" id="GGZ63980.1"/>
    </source>
</evidence>
<dbReference type="EMBL" id="BMXY01000002">
    <property type="protein sequence ID" value="GGZ63980.1"/>
    <property type="molecule type" value="Genomic_DNA"/>
</dbReference>
<accession>A0ABQ3C1T5</accession>
<dbReference type="InterPro" id="IPR036249">
    <property type="entry name" value="Thioredoxin-like_sf"/>
</dbReference>
<dbReference type="PANTHER" id="PTHR13887:SF41">
    <property type="entry name" value="THIOREDOXIN SUPERFAMILY PROTEIN"/>
    <property type="match status" value="1"/>
</dbReference>
<dbReference type="CDD" id="cd03024">
    <property type="entry name" value="DsbA_FrnE"/>
    <property type="match status" value="1"/>
</dbReference>
<dbReference type="Proteomes" id="UP000643403">
    <property type="component" value="Unassembled WGS sequence"/>
</dbReference>
<dbReference type="RefSeq" id="WP_189448967.1">
    <property type="nucleotide sequence ID" value="NZ_BMXY01000002.1"/>
</dbReference>
<dbReference type="SUPFAM" id="SSF52833">
    <property type="entry name" value="Thioredoxin-like"/>
    <property type="match status" value="1"/>
</dbReference>
<evidence type="ECO:0000259" key="1">
    <source>
        <dbReference type="Pfam" id="PF01323"/>
    </source>
</evidence>
<evidence type="ECO:0000313" key="3">
    <source>
        <dbReference type="Proteomes" id="UP000643403"/>
    </source>
</evidence>
<name>A0ABQ3C1T5_9GAMM</name>
<dbReference type="InterPro" id="IPR001853">
    <property type="entry name" value="DSBA-like_thioredoxin_dom"/>
</dbReference>